<evidence type="ECO:0000313" key="2">
    <source>
        <dbReference type="Proteomes" id="UP001234297"/>
    </source>
</evidence>
<keyword evidence="2" id="KW-1185">Reference proteome</keyword>
<dbReference type="Proteomes" id="UP001234297">
    <property type="component" value="Chromosome 9"/>
</dbReference>
<evidence type="ECO:0000313" key="1">
    <source>
        <dbReference type="EMBL" id="KAJ8620131.1"/>
    </source>
</evidence>
<accession>A0ACC2KGB3</accession>
<proteinExistence type="predicted"/>
<dbReference type="EMBL" id="CM056817">
    <property type="protein sequence ID" value="KAJ8620131.1"/>
    <property type="molecule type" value="Genomic_DNA"/>
</dbReference>
<name>A0ACC2KGB3_PERAE</name>
<reference evidence="1 2" key="1">
    <citation type="journal article" date="2022" name="Hortic Res">
        <title>A haplotype resolved chromosomal level avocado genome allows analysis of novel avocado genes.</title>
        <authorList>
            <person name="Nath O."/>
            <person name="Fletcher S.J."/>
            <person name="Hayward A."/>
            <person name="Shaw L.M."/>
            <person name="Masouleh A.K."/>
            <person name="Furtado A."/>
            <person name="Henry R.J."/>
            <person name="Mitter N."/>
        </authorList>
    </citation>
    <scope>NUCLEOTIDE SEQUENCE [LARGE SCALE GENOMIC DNA]</scope>
    <source>
        <strain evidence="2">cv. Hass</strain>
    </source>
</reference>
<gene>
    <name evidence="1" type="ORF">MRB53_028660</name>
</gene>
<protein>
    <submittedName>
        <fullName evidence="1">Uncharacterized protein</fullName>
    </submittedName>
</protein>
<comment type="caution">
    <text evidence="1">The sequence shown here is derived from an EMBL/GenBank/DDBJ whole genome shotgun (WGS) entry which is preliminary data.</text>
</comment>
<sequence length="70" mass="7628">MQVVRLIETRAIVGRDNVQRIDFCANQSPEKAACTLPSLPDDACRGRQSSPVAGEEAARRCSVYGYVAET</sequence>
<organism evidence="1 2">
    <name type="scientific">Persea americana</name>
    <name type="common">Avocado</name>
    <dbReference type="NCBI Taxonomy" id="3435"/>
    <lineage>
        <taxon>Eukaryota</taxon>
        <taxon>Viridiplantae</taxon>
        <taxon>Streptophyta</taxon>
        <taxon>Embryophyta</taxon>
        <taxon>Tracheophyta</taxon>
        <taxon>Spermatophyta</taxon>
        <taxon>Magnoliopsida</taxon>
        <taxon>Magnoliidae</taxon>
        <taxon>Laurales</taxon>
        <taxon>Lauraceae</taxon>
        <taxon>Persea</taxon>
    </lineage>
</organism>